<dbReference type="EMBL" id="CP026925">
    <property type="protein sequence ID" value="AVH43989.1"/>
    <property type="molecule type" value="Genomic_DNA"/>
</dbReference>
<sequence length="107" mass="13072">MILLEIIKLRRTFNQRVAPAGWQPTAWEVVAAEFRVLPLGRFIRDWIYWRWIWFWLSVLPPVVALVHIPFMTGCQAYFEIRDGSEYPALGRWYSYRWRKWKREVARS</sequence>
<dbReference type="Proteomes" id="UP000237717">
    <property type="component" value="Chromosome I"/>
</dbReference>
<evidence type="ECO:0000313" key="4">
    <source>
        <dbReference type="Proteomes" id="UP000237717"/>
    </source>
</evidence>
<keyword evidence="1" id="KW-0812">Transmembrane</keyword>
<accession>A0A2L2LI34</accession>
<feature type="transmembrane region" description="Helical" evidence="1">
    <location>
        <begin position="51"/>
        <end position="71"/>
    </location>
</feature>
<organism evidence="3 4">
    <name type="scientific">Agrobacterium tumefaciens</name>
    <dbReference type="NCBI Taxonomy" id="358"/>
    <lineage>
        <taxon>Bacteria</taxon>
        <taxon>Pseudomonadati</taxon>
        <taxon>Pseudomonadota</taxon>
        <taxon>Alphaproteobacteria</taxon>
        <taxon>Hyphomicrobiales</taxon>
        <taxon>Rhizobiaceae</taxon>
        <taxon>Rhizobium/Agrobacterium group</taxon>
        <taxon>Agrobacterium</taxon>
        <taxon>Agrobacterium tumefaciens complex</taxon>
    </lineage>
</organism>
<evidence type="ECO:0000256" key="1">
    <source>
        <dbReference type="SAM" id="Phobius"/>
    </source>
</evidence>
<reference evidence="3 4" key="1">
    <citation type="submission" date="2018-02" db="EMBL/GenBank/DDBJ databases">
        <title>Complete genome sequence of Agrobacterium tumefaciens 1D1609.</title>
        <authorList>
            <person name="Cho S.-T."/>
            <person name="Haryono M."/>
            <person name="Chang H.-H."/>
            <person name="Santos M.N."/>
            <person name="Lai E.-M."/>
            <person name="Kuo C.-H."/>
        </authorList>
    </citation>
    <scope>NUCLEOTIDE SEQUENCE [LARGE SCALE GENOMIC DNA]</scope>
    <source>
        <strain evidence="3 4">1D1609</strain>
    </source>
</reference>
<proteinExistence type="predicted"/>
<evidence type="ECO:0000313" key="3">
    <source>
        <dbReference type="EMBL" id="AVH43989.1"/>
    </source>
</evidence>
<name>A0A2L2LI34_AGRTU</name>
<dbReference type="RefSeq" id="WP_104679298.1">
    <property type="nucleotide sequence ID" value="NZ_CP026924.1"/>
</dbReference>
<keyword evidence="1" id="KW-1133">Transmembrane helix</keyword>
<evidence type="ECO:0008006" key="5">
    <source>
        <dbReference type="Google" id="ProtNLM"/>
    </source>
</evidence>
<evidence type="ECO:0000313" key="2">
    <source>
        <dbReference type="EMBL" id="AVH40626.1"/>
    </source>
</evidence>
<dbReference type="AlphaFoldDB" id="A0A2L2LI34"/>
<gene>
    <name evidence="2" type="ORF">At1D1609_05740</name>
    <name evidence="3" type="ORF">At1D1609_39420</name>
</gene>
<protein>
    <recommendedName>
        <fullName evidence="5">Transmembrane protein</fullName>
    </recommendedName>
</protein>
<dbReference type="Proteomes" id="UP000237717">
    <property type="component" value="Chromosome II"/>
</dbReference>
<dbReference type="EMBL" id="CP026924">
    <property type="protein sequence ID" value="AVH40626.1"/>
    <property type="molecule type" value="Genomic_DNA"/>
</dbReference>
<keyword evidence="1" id="KW-0472">Membrane</keyword>